<dbReference type="EMBL" id="MBQD01000022">
    <property type="protein sequence ID" value="OCL33346.1"/>
    <property type="molecule type" value="Genomic_DNA"/>
</dbReference>
<evidence type="ECO:0000259" key="1">
    <source>
        <dbReference type="Pfam" id="PF14340"/>
    </source>
</evidence>
<proteinExistence type="predicted"/>
<comment type="caution">
    <text evidence="2">The sequence shown here is derived from an EMBL/GenBank/DDBJ whole genome shotgun (WGS) entry which is preliminary data.</text>
</comment>
<name>A0A1C0AL38_9ACTN</name>
<keyword evidence="3" id="KW-1185">Reference proteome</keyword>
<gene>
    <name evidence="2" type="ORF">BCR15_05860</name>
</gene>
<reference evidence="3" key="1">
    <citation type="submission" date="2016-07" db="EMBL/GenBank/DDBJ databases">
        <authorList>
            <person name="Florea S."/>
            <person name="Webb J.S."/>
            <person name="Jaromczyk J."/>
            <person name="Schardl C.L."/>
        </authorList>
    </citation>
    <scope>NUCLEOTIDE SEQUENCE [LARGE SCALE GENOMIC DNA]</scope>
    <source>
        <strain evidence="3">IPBSL-7</strain>
    </source>
</reference>
<evidence type="ECO:0000313" key="2">
    <source>
        <dbReference type="EMBL" id="OCL33346.1"/>
    </source>
</evidence>
<accession>A0A1C0AL38</accession>
<sequence>MSSTLEIHPSAAAAAPIRLSRVPAVVDDVTVRLVAGVVVAVGATALLTQQWWLYALLFIDFALRSAVGPRWSPVARIAAAVRPLVPAAPRSTAFAPKRFAAGIGAAMTAVITGLWVAHLATGAEAPLVAATALAVVMIALPALEAALGFCVGCVLFAGLIRVGLIPADVCVDCAPSAKRRG</sequence>
<dbReference type="AlphaFoldDB" id="A0A1C0AL38"/>
<protein>
    <recommendedName>
        <fullName evidence="1">DUF4395 domain-containing protein</fullName>
    </recommendedName>
</protein>
<organism evidence="2 3">
    <name type="scientific">Tessaracoccus lapidicaptus</name>
    <dbReference type="NCBI Taxonomy" id="1427523"/>
    <lineage>
        <taxon>Bacteria</taxon>
        <taxon>Bacillati</taxon>
        <taxon>Actinomycetota</taxon>
        <taxon>Actinomycetes</taxon>
        <taxon>Propionibacteriales</taxon>
        <taxon>Propionibacteriaceae</taxon>
        <taxon>Tessaracoccus</taxon>
    </lineage>
</organism>
<feature type="domain" description="DUF4395" evidence="1">
    <location>
        <begin position="26"/>
        <end position="160"/>
    </location>
</feature>
<dbReference type="InterPro" id="IPR025508">
    <property type="entry name" value="DUF4395"/>
</dbReference>
<dbReference type="Proteomes" id="UP000093501">
    <property type="component" value="Unassembled WGS sequence"/>
</dbReference>
<dbReference type="RefSeq" id="WP_068751911.1">
    <property type="nucleotide sequence ID" value="NZ_LR214441.1"/>
</dbReference>
<evidence type="ECO:0000313" key="3">
    <source>
        <dbReference type="Proteomes" id="UP000093501"/>
    </source>
</evidence>
<dbReference type="Pfam" id="PF14340">
    <property type="entry name" value="DUF4395"/>
    <property type="match status" value="1"/>
</dbReference>